<dbReference type="Gene3D" id="1.20.1640.10">
    <property type="entry name" value="Multidrug efflux transporter AcrB transmembrane domain"/>
    <property type="match status" value="2"/>
</dbReference>
<keyword evidence="2" id="KW-1003">Cell membrane</keyword>
<dbReference type="InterPro" id="IPR050545">
    <property type="entry name" value="Mycobact_MmpL"/>
</dbReference>
<dbReference type="Pfam" id="PF03176">
    <property type="entry name" value="MMPL"/>
    <property type="match status" value="2"/>
</dbReference>
<dbReference type="Proteomes" id="UP000077701">
    <property type="component" value="Unassembled WGS sequence"/>
</dbReference>
<name>A0A171BYS9_9ACTN</name>
<dbReference type="EMBL" id="BDCX01000003">
    <property type="protein sequence ID" value="GAT65804.1"/>
    <property type="molecule type" value="Genomic_DNA"/>
</dbReference>
<evidence type="ECO:0000259" key="8">
    <source>
        <dbReference type="Pfam" id="PF03176"/>
    </source>
</evidence>
<reference evidence="9 10" key="1">
    <citation type="journal article" date="2016" name="Genome Announc.">
        <title>Draft Genome Sequence of Planomonospora sphaerica JCM9374, a Rare Actinomycete.</title>
        <authorList>
            <person name="Dohra H."/>
            <person name="Suzuki T."/>
            <person name="Inoue Y."/>
            <person name="Kodani S."/>
        </authorList>
    </citation>
    <scope>NUCLEOTIDE SEQUENCE [LARGE SCALE GENOMIC DNA]</scope>
    <source>
        <strain evidence="9 10">JCM 9374</strain>
    </source>
</reference>
<evidence type="ECO:0000256" key="4">
    <source>
        <dbReference type="ARBA" id="ARBA00022989"/>
    </source>
</evidence>
<accession>A0A171BYS9</accession>
<feature type="region of interest" description="Disordered" evidence="6">
    <location>
        <begin position="745"/>
        <end position="793"/>
    </location>
</feature>
<dbReference type="GO" id="GO:0005886">
    <property type="term" value="C:plasma membrane"/>
    <property type="evidence" value="ECO:0007669"/>
    <property type="project" value="UniProtKB-SubCell"/>
</dbReference>
<keyword evidence="3 7" id="KW-0812">Transmembrane</keyword>
<sequence>MTLPAERLGTGPAPPRPPERPPGPAGRLGTWAARHRRPVAGVWLLAVVASLALLPGLVRTLGGPSLEVAGSPSARAAALLERGFPEMGSEQVVAAFTSTAPTGPSTPTAPTGPAASDPAYLRAVGAALRALAGRPGVGAVQVLPPAPGQDRRNLYALVGLTGDEAARQRRLADQASVLREAAGRASGGTVGASLVGVTPLFAEVKEVDLADLRTAEAVAVPLALLILTAGLGSLGAALVPLVVAGAAVAVTAGVLAAAGPGLGAGPDTLTLTVACSVALGLGMDYALLITFRYRQARGRGLDRFAAAGTATATAGTTVCWCAVAVALAACALLAVRVGPVRSLALPAVVAAVAAPAGALTLLPALLAGCDRFLAFGALPRRGGSGRATGRHGVAREGEESGWARWARHLMRHPWPYLAGATALLLLAAAPLPGLRLGMDVDRASVAGTDAGRGLARMEADGVAGLTAVLLPHPPGAPPVDTSALVAALRADPRVALAVPADNGRDLTVVVVLSDQPPDRAGAAALNERIARAPALGLLPAGQRVLVGGPAAMTADLGAASTDRLWQVAALVLSGSLLFLSVAFRSLLLPLKAVLLNLLTVAAAFGLTVWVFQGPSGTPAVSAVLPVALLTLVFGLSMDYEVFVVHRIAEYRRAGAGDTAAVALGLQHSARTVTLAAAVMVVTFAGLLAGHRQEVRQLGFAVAAAITIDAVLIRLVMVPALMRLLGRGSWWLPAPLARLLPPAAPGAPAVPGAGAPAEARAAAPPAPPVRSPPPAGPGVAAGPEPSVRSPRVGP</sequence>
<feature type="compositionally biased region" description="Low complexity" evidence="6">
    <location>
        <begin position="745"/>
        <end position="762"/>
    </location>
</feature>
<protein>
    <submittedName>
        <fullName evidence="9">MMPL domain protein</fullName>
    </submittedName>
</protein>
<organism evidence="9 10">
    <name type="scientific">Planomonospora sphaerica</name>
    <dbReference type="NCBI Taxonomy" id="161355"/>
    <lineage>
        <taxon>Bacteria</taxon>
        <taxon>Bacillati</taxon>
        <taxon>Actinomycetota</taxon>
        <taxon>Actinomycetes</taxon>
        <taxon>Streptosporangiales</taxon>
        <taxon>Streptosporangiaceae</taxon>
        <taxon>Planomonospora</taxon>
    </lineage>
</organism>
<dbReference type="STRING" id="161355.PS9374_01448"/>
<dbReference type="OrthoDB" id="7051771at2"/>
<comment type="caution">
    <text evidence="9">The sequence shown here is derived from an EMBL/GenBank/DDBJ whole genome shotgun (WGS) entry which is preliminary data.</text>
</comment>
<dbReference type="PANTHER" id="PTHR33406:SF13">
    <property type="entry name" value="MEMBRANE PROTEIN YDFJ"/>
    <property type="match status" value="1"/>
</dbReference>
<feature type="transmembrane region" description="Helical" evidence="7">
    <location>
        <begin position="672"/>
        <end position="690"/>
    </location>
</feature>
<feature type="transmembrane region" description="Helical" evidence="7">
    <location>
        <begin position="40"/>
        <end position="58"/>
    </location>
</feature>
<evidence type="ECO:0000256" key="6">
    <source>
        <dbReference type="SAM" id="MobiDB-lite"/>
    </source>
</evidence>
<keyword evidence="4 7" id="KW-1133">Transmembrane helix</keyword>
<evidence type="ECO:0000256" key="5">
    <source>
        <dbReference type="ARBA" id="ARBA00023136"/>
    </source>
</evidence>
<feature type="domain" description="Membrane transport protein MMPL" evidence="8">
    <location>
        <begin position="490"/>
        <end position="730"/>
    </location>
</feature>
<evidence type="ECO:0000256" key="1">
    <source>
        <dbReference type="ARBA" id="ARBA00004651"/>
    </source>
</evidence>
<proteinExistence type="predicted"/>
<evidence type="ECO:0000256" key="3">
    <source>
        <dbReference type="ARBA" id="ARBA00022692"/>
    </source>
</evidence>
<keyword evidence="5 7" id="KW-0472">Membrane</keyword>
<feature type="domain" description="Membrane transport protein MMPL" evidence="8">
    <location>
        <begin position="69"/>
        <end position="415"/>
    </location>
</feature>
<feature type="transmembrane region" description="Helical" evidence="7">
    <location>
        <begin position="696"/>
        <end position="716"/>
    </location>
</feature>
<dbReference type="InterPro" id="IPR004869">
    <property type="entry name" value="MMPL_dom"/>
</dbReference>
<feature type="transmembrane region" description="Helical" evidence="7">
    <location>
        <begin position="269"/>
        <end position="291"/>
    </location>
</feature>
<reference evidence="10" key="2">
    <citation type="submission" date="2016-04" db="EMBL/GenBank/DDBJ databases">
        <title>Planomonospora sphaerica JCM9374 whole genome shotgun sequence.</title>
        <authorList>
            <person name="Suzuki T."/>
            <person name="Dohra H."/>
            <person name="Kodani S."/>
        </authorList>
    </citation>
    <scope>NUCLEOTIDE SEQUENCE [LARGE SCALE GENOMIC DNA]</scope>
    <source>
        <strain evidence="10">JCM 9374</strain>
    </source>
</reference>
<gene>
    <name evidence="9" type="ORF">PS9374_01448</name>
</gene>
<comment type="subcellular location">
    <subcellularLocation>
        <location evidence="1">Cell membrane</location>
        <topology evidence="1">Multi-pass membrane protein</topology>
    </subcellularLocation>
</comment>
<feature type="compositionally biased region" description="Pro residues" evidence="6">
    <location>
        <begin position="12"/>
        <end position="24"/>
    </location>
</feature>
<feature type="transmembrane region" description="Helical" evidence="7">
    <location>
        <begin position="564"/>
        <end position="586"/>
    </location>
</feature>
<evidence type="ECO:0000256" key="2">
    <source>
        <dbReference type="ARBA" id="ARBA00022475"/>
    </source>
</evidence>
<feature type="transmembrane region" description="Helical" evidence="7">
    <location>
        <begin position="414"/>
        <end position="434"/>
    </location>
</feature>
<feature type="compositionally biased region" description="Pro residues" evidence="6">
    <location>
        <begin position="763"/>
        <end position="775"/>
    </location>
</feature>
<dbReference type="SUPFAM" id="SSF82866">
    <property type="entry name" value="Multidrug efflux transporter AcrB transmembrane domain"/>
    <property type="match status" value="2"/>
</dbReference>
<dbReference type="PANTHER" id="PTHR33406">
    <property type="entry name" value="MEMBRANE PROTEIN MJ1562-RELATED"/>
    <property type="match status" value="1"/>
</dbReference>
<feature type="compositionally biased region" description="Low complexity" evidence="6">
    <location>
        <begin position="776"/>
        <end position="785"/>
    </location>
</feature>
<dbReference type="RefSeq" id="WP_084008101.1">
    <property type="nucleotide sequence ID" value="NZ_BDCX01000003.1"/>
</dbReference>
<evidence type="ECO:0000313" key="10">
    <source>
        <dbReference type="Proteomes" id="UP000077701"/>
    </source>
</evidence>
<feature type="region of interest" description="Disordered" evidence="6">
    <location>
        <begin position="1"/>
        <end position="28"/>
    </location>
</feature>
<feature type="transmembrane region" description="Helical" evidence="7">
    <location>
        <begin position="593"/>
        <end position="611"/>
    </location>
</feature>
<keyword evidence="10" id="KW-1185">Reference proteome</keyword>
<feature type="transmembrane region" description="Helical" evidence="7">
    <location>
        <begin position="343"/>
        <end position="366"/>
    </location>
</feature>
<feature type="transmembrane region" description="Helical" evidence="7">
    <location>
        <begin position="623"/>
        <end position="642"/>
    </location>
</feature>
<evidence type="ECO:0000313" key="9">
    <source>
        <dbReference type="EMBL" id="GAT65804.1"/>
    </source>
</evidence>
<dbReference type="AlphaFoldDB" id="A0A171BYS9"/>
<evidence type="ECO:0000256" key="7">
    <source>
        <dbReference type="SAM" id="Phobius"/>
    </source>
</evidence>
<feature type="transmembrane region" description="Helical" evidence="7">
    <location>
        <begin position="222"/>
        <end position="249"/>
    </location>
</feature>
<feature type="transmembrane region" description="Helical" evidence="7">
    <location>
        <begin position="312"/>
        <end position="337"/>
    </location>
</feature>